<feature type="region of interest" description="Disordered" evidence="1">
    <location>
        <begin position="53"/>
        <end position="73"/>
    </location>
</feature>
<gene>
    <name evidence="2" type="ORF">V6N11_027215</name>
</gene>
<evidence type="ECO:0000256" key="1">
    <source>
        <dbReference type="SAM" id="MobiDB-lite"/>
    </source>
</evidence>
<dbReference type="EMBL" id="JBBPBN010000060">
    <property type="protein sequence ID" value="KAK8987464.1"/>
    <property type="molecule type" value="Genomic_DNA"/>
</dbReference>
<keyword evidence="3" id="KW-1185">Reference proteome</keyword>
<proteinExistence type="predicted"/>
<accession>A0ABR2PG99</accession>
<name>A0ABR2PG99_9ROSI</name>
<protein>
    <submittedName>
        <fullName evidence="2">Uncharacterized protein</fullName>
    </submittedName>
</protein>
<reference evidence="2 3" key="1">
    <citation type="journal article" date="2024" name="G3 (Bethesda)">
        <title>Genome assembly of Hibiscus sabdariffa L. provides insights into metabolisms of medicinal natural products.</title>
        <authorList>
            <person name="Kim T."/>
        </authorList>
    </citation>
    <scope>NUCLEOTIDE SEQUENCE [LARGE SCALE GENOMIC DNA]</scope>
    <source>
        <strain evidence="2">TK-2024</strain>
        <tissue evidence="2">Old leaves</tissue>
    </source>
</reference>
<comment type="caution">
    <text evidence="2">The sequence shown here is derived from an EMBL/GenBank/DDBJ whole genome shotgun (WGS) entry which is preliminary data.</text>
</comment>
<evidence type="ECO:0000313" key="3">
    <source>
        <dbReference type="Proteomes" id="UP001396334"/>
    </source>
</evidence>
<evidence type="ECO:0000313" key="2">
    <source>
        <dbReference type="EMBL" id="KAK8987464.1"/>
    </source>
</evidence>
<organism evidence="2 3">
    <name type="scientific">Hibiscus sabdariffa</name>
    <name type="common">roselle</name>
    <dbReference type="NCBI Taxonomy" id="183260"/>
    <lineage>
        <taxon>Eukaryota</taxon>
        <taxon>Viridiplantae</taxon>
        <taxon>Streptophyta</taxon>
        <taxon>Embryophyta</taxon>
        <taxon>Tracheophyta</taxon>
        <taxon>Spermatophyta</taxon>
        <taxon>Magnoliopsida</taxon>
        <taxon>eudicotyledons</taxon>
        <taxon>Gunneridae</taxon>
        <taxon>Pentapetalae</taxon>
        <taxon>rosids</taxon>
        <taxon>malvids</taxon>
        <taxon>Malvales</taxon>
        <taxon>Malvaceae</taxon>
        <taxon>Malvoideae</taxon>
        <taxon>Hibiscus</taxon>
    </lineage>
</organism>
<dbReference type="Proteomes" id="UP001396334">
    <property type="component" value="Unassembled WGS sequence"/>
</dbReference>
<sequence length="142" mass="15156">MSIRCPISLKQPPSPLHLLPTGHLQPPSPCLTAVLVVDSTSKIVVHHLFSFSQPGSDQGSRKDPKSGLHTRGFKGSAHLRSSRVRVGGGWGNGFEQLLFEDVGLLVGDLRNGECPMGSVRLRCSGDVEGGFGAGMSLEVLEW</sequence>